<dbReference type="KEGG" id="dfl:DFE_1617"/>
<evidence type="ECO:0000313" key="4">
    <source>
        <dbReference type="Proteomes" id="UP000269883"/>
    </source>
</evidence>
<name>A0A2Z6AYT2_9BACT</name>
<dbReference type="SUPFAM" id="SSF52540">
    <property type="entry name" value="P-loop containing nucleoside triphosphate hydrolases"/>
    <property type="match status" value="1"/>
</dbReference>
<dbReference type="Proteomes" id="UP000269883">
    <property type="component" value="Chromosome"/>
</dbReference>
<gene>
    <name evidence="3" type="ORF">DFE_1617</name>
</gene>
<dbReference type="AlphaFoldDB" id="A0A2Z6AYT2"/>
<dbReference type="InterPro" id="IPR050512">
    <property type="entry name" value="Sulf_AdTrans/APS_kinase"/>
</dbReference>
<keyword evidence="3" id="KW-0418">Kinase</keyword>
<dbReference type="PANTHER" id="PTHR42700:SF1">
    <property type="entry name" value="SULFATE ADENYLYLTRANSFERASE"/>
    <property type="match status" value="1"/>
</dbReference>
<dbReference type="InterPro" id="IPR059117">
    <property type="entry name" value="APS_kinase_dom"/>
</dbReference>
<dbReference type="Gene3D" id="3.40.50.300">
    <property type="entry name" value="P-loop containing nucleotide triphosphate hydrolases"/>
    <property type="match status" value="1"/>
</dbReference>
<dbReference type="OrthoDB" id="9804504at2"/>
<dbReference type="GO" id="GO:0010134">
    <property type="term" value="P:sulfate assimilation via adenylyl sulfate reduction"/>
    <property type="evidence" value="ECO:0007669"/>
    <property type="project" value="TreeGrafter"/>
</dbReference>
<dbReference type="PANTHER" id="PTHR42700">
    <property type="entry name" value="SULFATE ADENYLYLTRANSFERASE"/>
    <property type="match status" value="1"/>
</dbReference>
<feature type="domain" description="APS kinase" evidence="2">
    <location>
        <begin position="7"/>
        <end position="167"/>
    </location>
</feature>
<sequence>MAESARQGWAIWVVGLPGSGKSNLARAVAEEFGAQGKAVTWLQMDARRKAYFPKPTYSKEEREEAYRLFAEEAAELTRSGINVVMDGAAYKAAFREYARRLIPRFAEVHVQCTLENAMAREGKRAAGLVMAGLYAKALERKRSGKQFPGLGEVIGVDVPFEENPAAEFAICNDNIPKQETRRRTLEFLHRWLSEEAAPDGQ</sequence>
<keyword evidence="1" id="KW-0808">Transferase</keyword>
<dbReference type="GO" id="GO:0005737">
    <property type="term" value="C:cytoplasm"/>
    <property type="evidence" value="ECO:0007669"/>
    <property type="project" value="TreeGrafter"/>
</dbReference>
<organism evidence="3 4">
    <name type="scientific">Desulfovibrio ferrophilus</name>
    <dbReference type="NCBI Taxonomy" id="241368"/>
    <lineage>
        <taxon>Bacteria</taxon>
        <taxon>Pseudomonadati</taxon>
        <taxon>Thermodesulfobacteriota</taxon>
        <taxon>Desulfovibrionia</taxon>
        <taxon>Desulfovibrionales</taxon>
        <taxon>Desulfovibrionaceae</taxon>
        <taxon>Desulfovibrio</taxon>
    </lineage>
</organism>
<dbReference type="EMBL" id="AP017378">
    <property type="protein sequence ID" value="BBD08343.1"/>
    <property type="molecule type" value="Genomic_DNA"/>
</dbReference>
<accession>A0A2Z6AYT2</accession>
<dbReference type="GO" id="GO:0004781">
    <property type="term" value="F:sulfate adenylyltransferase (ATP) activity"/>
    <property type="evidence" value="ECO:0007669"/>
    <property type="project" value="TreeGrafter"/>
</dbReference>
<keyword evidence="4" id="KW-1185">Reference proteome</keyword>
<reference evidence="3 4" key="1">
    <citation type="journal article" date="2018" name="Sci. Adv.">
        <title>Multi-heme cytochromes provide a pathway for survival in energy-limited environments.</title>
        <authorList>
            <person name="Deng X."/>
            <person name="Dohmae N."/>
            <person name="Nealson K.H."/>
            <person name="Hashimoto K."/>
            <person name="Okamoto A."/>
        </authorList>
    </citation>
    <scope>NUCLEOTIDE SEQUENCE [LARGE SCALE GENOMIC DNA]</scope>
    <source>
        <strain evidence="3 4">IS5</strain>
    </source>
</reference>
<dbReference type="InterPro" id="IPR027417">
    <property type="entry name" value="P-loop_NTPase"/>
</dbReference>
<evidence type="ECO:0000256" key="1">
    <source>
        <dbReference type="ARBA" id="ARBA00022679"/>
    </source>
</evidence>
<dbReference type="GO" id="GO:0019379">
    <property type="term" value="P:sulfate assimilation, phosphoadenylyl sulfate reduction by phosphoadenylyl-sulfate reductase (thioredoxin)"/>
    <property type="evidence" value="ECO:0007669"/>
    <property type="project" value="TreeGrafter"/>
</dbReference>
<evidence type="ECO:0000259" key="2">
    <source>
        <dbReference type="Pfam" id="PF01583"/>
    </source>
</evidence>
<proteinExistence type="predicted"/>
<dbReference type="RefSeq" id="WP_126378360.1">
    <property type="nucleotide sequence ID" value="NZ_AP017378.1"/>
</dbReference>
<evidence type="ECO:0000313" key="3">
    <source>
        <dbReference type="EMBL" id="BBD08343.1"/>
    </source>
</evidence>
<dbReference type="GO" id="GO:0016301">
    <property type="term" value="F:kinase activity"/>
    <property type="evidence" value="ECO:0007669"/>
    <property type="project" value="UniProtKB-KW"/>
</dbReference>
<protein>
    <submittedName>
        <fullName evidence="3">Adenylylsulfate kinase</fullName>
    </submittedName>
</protein>
<dbReference type="Pfam" id="PF01583">
    <property type="entry name" value="APS_kinase"/>
    <property type="match status" value="1"/>
</dbReference>